<evidence type="ECO:0000313" key="2">
    <source>
        <dbReference type="Proteomes" id="UP001631969"/>
    </source>
</evidence>
<dbReference type="EMBL" id="JBJURJ010000005">
    <property type="protein sequence ID" value="MFM9328439.1"/>
    <property type="molecule type" value="Genomic_DNA"/>
</dbReference>
<dbReference type="EC" id="6.3.2.-" evidence="1"/>
<comment type="caution">
    <text evidence="1">The sequence shown here is derived from an EMBL/GenBank/DDBJ whole genome shotgun (WGS) entry which is preliminary data.</text>
</comment>
<organism evidence="1 2">
    <name type="scientific">Paenibacillus mesotrionivorans</name>
    <dbReference type="NCBI Taxonomy" id="3160968"/>
    <lineage>
        <taxon>Bacteria</taxon>
        <taxon>Bacillati</taxon>
        <taxon>Bacillota</taxon>
        <taxon>Bacilli</taxon>
        <taxon>Bacillales</taxon>
        <taxon>Paenibacillaceae</taxon>
        <taxon>Paenibacillus</taxon>
    </lineage>
</organism>
<keyword evidence="2" id="KW-1185">Reference proteome</keyword>
<sequence length="480" mass="53622">MVHENRIDNRNDLDREHSGKPETGEHTEFAEAGLGDYREAVEWITGLVSLGMKPGLKRMERLMDMLDHPERRLKFIHVAGTNGKGSTCAYLTKVLLANGYDVGTFTSPYIEKYTNRIQYNGLDIPEEELLRLCRRLKPLVEEIAATELESPTMFEVSTALALMYYGTVTYPDYVVWETGLGGRLDSTNIVTPVICVITNVGHDHMEILGDTLAKVAEEKAGIIKSGVPVVTACDQPPVLEVIRAKTKELQAPLYELGRQFSYEVKSEELNRQSIHWNGPFCRYDNLVVGLNGPHQLKNASVAMMVIEVLRQYQALVLEEDSLYAGFAEARWPGRLELISANPRVLLDGAHNPEGAESLARALEGPAYARQKLHLMMGMISTKNHTGYLEHILPIADTVIFTEPDFHKKLDAAKLAELAMPLASRLSPQPAIIIEPDWKKALERLTALTSPGDLAVVSGTLYLISDVRTWMLYHTDSEKGW</sequence>
<keyword evidence="1" id="KW-0436">Ligase</keyword>
<gene>
    <name evidence="1" type="ORF">ACI1P1_09085</name>
</gene>
<proteinExistence type="predicted"/>
<protein>
    <submittedName>
        <fullName evidence="1">Bifunctional folylpolyglutamate synthase/dihydrofolate synthase</fullName>
        <ecNumber evidence="1">6.3.2.-</ecNumber>
    </submittedName>
</protein>
<accession>A0ACC7NYJ8</accession>
<evidence type="ECO:0000313" key="1">
    <source>
        <dbReference type="EMBL" id="MFM9328439.1"/>
    </source>
</evidence>
<reference evidence="1" key="1">
    <citation type="submission" date="2024-12" db="EMBL/GenBank/DDBJ databases">
        <authorList>
            <person name="Wu N."/>
        </authorList>
    </citation>
    <scope>NUCLEOTIDE SEQUENCE</scope>
    <source>
        <strain evidence="1">P15</strain>
    </source>
</reference>
<dbReference type="Proteomes" id="UP001631969">
    <property type="component" value="Unassembled WGS sequence"/>
</dbReference>
<name>A0ACC7NYJ8_9BACL</name>